<evidence type="ECO:0000256" key="2">
    <source>
        <dbReference type="ARBA" id="ARBA00006099"/>
    </source>
</evidence>
<dbReference type="Gene3D" id="3.40.190.10">
    <property type="entry name" value="Periplasmic binding protein-like II"/>
    <property type="match status" value="2"/>
</dbReference>
<accession>A0A3L8P5A5</accession>
<dbReference type="NCBIfam" id="TIGR00971">
    <property type="entry name" value="3a0106s03"/>
    <property type="match status" value="1"/>
</dbReference>
<keyword evidence="3" id="KW-0813">Transport</keyword>
<reference evidence="7 8" key="1">
    <citation type="submission" date="2018-10" db="EMBL/GenBank/DDBJ databases">
        <title>Marmoricola sp. 4Q3S-7 whole genome shotgun sequence.</title>
        <authorList>
            <person name="Li F."/>
        </authorList>
    </citation>
    <scope>NUCLEOTIDE SEQUENCE [LARGE SCALE GENOMIC DNA]</scope>
    <source>
        <strain evidence="7 8">4Q3S-7</strain>
    </source>
</reference>
<feature type="signal peptide" evidence="6">
    <location>
        <begin position="1"/>
        <end position="27"/>
    </location>
</feature>
<dbReference type="InterPro" id="IPR005669">
    <property type="entry name" value="Thiosulph/SO4-bd"/>
</dbReference>
<feature type="chain" id="PRO_5038839796" evidence="6">
    <location>
        <begin position="28"/>
        <end position="344"/>
    </location>
</feature>
<dbReference type="Proteomes" id="UP000281708">
    <property type="component" value="Unassembled WGS sequence"/>
</dbReference>
<dbReference type="GO" id="GO:0042597">
    <property type="term" value="C:periplasmic space"/>
    <property type="evidence" value="ECO:0007669"/>
    <property type="project" value="UniProtKB-SubCell"/>
</dbReference>
<name>A0A3L8P5A5_9ACTN</name>
<dbReference type="PANTHER" id="PTHR30368:SF2">
    <property type="entry name" value="SULFATE-BINDING PROTEIN"/>
    <property type="match status" value="1"/>
</dbReference>
<dbReference type="OrthoDB" id="9802127at2"/>
<keyword evidence="8" id="KW-1185">Reference proteome</keyword>
<sequence length="344" mass="35301">MSIKTKAVLAGALVGAVGLTGCATASAGGSSSGSKSISVVGFSVMKTANTKVIADFKKTSAGKGVTFKQSYGASGDQARAVVSGLKADEAHLSLEPDVAKLVDAGKVASDWKSGANAGPDNGILTQSVVVIVVRKGNPLGIKTWDDLTKKGVKIVTPNPGSSGSAKWNILAAYGHVLANGGSEADAQTYLTSFLKNVVALPGSGKDATTAFEGGTGDVLLSYENEAIEARQAGADVDYIVPPQTLLIQNPGVLTKTASSSAKAFLKFQQSTKGQTDYAEQGFRPLEDSIKVTVKGANDPSDPFPAPQTLMTIDKDFGGWTSANTKYFDETDGIVTKALEASGKS</sequence>
<comment type="subcellular location">
    <subcellularLocation>
        <location evidence="1">Periplasm</location>
    </subcellularLocation>
</comment>
<dbReference type="EMBL" id="RDBE01000001">
    <property type="protein sequence ID" value="RLV50550.1"/>
    <property type="molecule type" value="Genomic_DNA"/>
</dbReference>
<evidence type="ECO:0000313" key="7">
    <source>
        <dbReference type="EMBL" id="RLV50550.1"/>
    </source>
</evidence>
<evidence type="ECO:0000256" key="6">
    <source>
        <dbReference type="SAM" id="SignalP"/>
    </source>
</evidence>
<dbReference type="SUPFAM" id="SSF53850">
    <property type="entry name" value="Periplasmic binding protein-like II"/>
    <property type="match status" value="1"/>
</dbReference>
<evidence type="ECO:0000256" key="4">
    <source>
        <dbReference type="ARBA" id="ARBA00022729"/>
    </source>
</evidence>
<protein>
    <submittedName>
        <fullName evidence="7">Sulfate ABC transporter substrate-binding protein</fullName>
    </submittedName>
</protein>
<organism evidence="7 8">
    <name type="scientific">Nocardioides mangrovicus</name>
    <dbReference type="NCBI Taxonomy" id="2478913"/>
    <lineage>
        <taxon>Bacteria</taxon>
        <taxon>Bacillati</taxon>
        <taxon>Actinomycetota</taxon>
        <taxon>Actinomycetes</taxon>
        <taxon>Propionibacteriales</taxon>
        <taxon>Nocardioidaceae</taxon>
        <taxon>Nocardioides</taxon>
    </lineage>
</organism>
<keyword evidence="4 6" id="KW-0732">Signal</keyword>
<evidence type="ECO:0000256" key="3">
    <source>
        <dbReference type="ARBA" id="ARBA00022448"/>
    </source>
</evidence>
<evidence type="ECO:0000256" key="1">
    <source>
        <dbReference type="ARBA" id="ARBA00004418"/>
    </source>
</evidence>
<dbReference type="GO" id="GO:0140104">
    <property type="term" value="F:molecular carrier activity"/>
    <property type="evidence" value="ECO:0007669"/>
    <property type="project" value="InterPro"/>
</dbReference>
<dbReference type="RefSeq" id="WP_121804231.1">
    <property type="nucleotide sequence ID" value="NZ_RDBE01000001.1"/>
</dbReference>
<dbReference type="Pfam" id="PF13531">
    <property type="entry name" value="SBP_bac_11"/>
    <property type="match status" value="1"/>
</dbReference>
<comment type="caution">
    <text evidence="7">The sequence shown here is derived from an EMBL/GenBank/DDBJ whole genome shotgun (WGS) entry which is preliminary data.</text>
</comment>
<evidence type="ECO:0000313" key="8">
    <source>
        <dbReference type="Proteomes" id="UP000281708"/>
    </source>
</evidence>
<gene>
    <name evidence="7" type="ORF">D9V37_00770</name>
</gene>
<comment type="similarity">
    <text evidence="2">Belongs to the prokaryotic sulfate-binding protein family.</text>
</comment>
<dbReference type="AlphaFoldDB" id="A0A3L8P5A5"/>
<evidence type="ECO:0000256" key="5">
    <source>
        <dbReference type="ARBA" id="ARBA00022764"/>
    </source>
</evidence>
<dbReference type="GO" id="GO:1902358">
    <property type="term" value="P:sulfate transmembrane transport"/>
    <property type="evidence" value="ECO:0007669"/>
    <property type="project" value="InterPro"/>
</dbReference>
<proteinExistence type="inferred from homology"/>
<keyword evidence="5" id="KW-0574">Periplasm</keyword>
<dbReference type="PANTHER" id="PTHR30368">
    <property type="entry name" value="SULFATE-BINDING PROTEIN"/>
    <property type="match status" value="1"/>
</dbReference>
<dbReference type="PROSITE" id="PS51257">
    <property type="entry name" value="PROKAR_LIPOPROTEIN"/>
    <property type="match status" value="1"/>
</dbReference>